<dbReference type="GO" id="GO:0008376">
    <property type="term" value="F:acetylgalactosaminyltransferase activity"/>
    <property type="evidence" value="ECO:0007669"/>
    <property type="project" value="TreeGrafter"/>
</dbReference>
<keyword evidence="2" id="KW-1185">Reference proteome</keyword>
<evidence type="ECO:0008006" key="3">
    <source>
        <dbReference type="Google" id="ProtNLM"/>
    </source>
</evidence>
<accession>A0A7J5YFG4</accession>
<dbReference type="GO" id="GO:0006047">
    <property type="term" value="P:UDP-N-acetylglucosamine metabolic process"/>
    <property type="evidence" value="ECO:0007669"/>
    <property type="project" value="TreeGrafter"/>
</dbReference>
<dbReference type="Proteomes" id="UP000518266">
    <property type="component" value="Unassembled WGS sequence"/>
</dbReference>
<reference evidence="1 2" key="1">
    <citation type="submission" date="2020-03" db="EMBL/GenBank/DDBJ databases">
        <title>Dissostichus mawsoni Genome sequencing and assembly.</title>
        <authorList>
            <person name="Park H."/>
        </authorList>
    </citation>
    <scope>NUCLEOTIDE SEQUENCE [LARGE SCALE GENOMIC DNA]</scope>
    <source>
        <strain evidence="1">DM0001</strain>
        <tissue evidence="1">Muscle</tissue>
    </source>
</reference>
<evidence type="ECO:0000313" key="2">
    <source>
        <dbReference type="Proteomes" id="UP000518266"/>
    </source>
</evidence>
<comment type="caution">
    <text evidence="1">The sequence shown here is derived from an EMBL/GenBank/DDBJ whole genome shotgun (WGS) entry which is preliminary data.</text>
</comment>
<proteinExistence type="predicted"/>
<organism evidence="1 2">
    <name type="scientific">Dissostichus mawsoni</name>
    <name type="common">Antarctic cod</name>
    <dbReference type="NCBI Taxonomy" id="36200"/>
    <lineage>
        <taxon>Eukaryota</taxon>
        <taxon>Metazoa</taxon>
        <taxon>Chordata</taxon>
        <taxon>Craniata</taxon>
        <taxon>Vertebrata</taxon>
        <taxon>Euteleostomi</taxon>
        <taxon>Actinopterygii</taxon>
        <taxon>Neopterygii</taxon>
        <taxon>Teleostei</taxon>
        <taxon>Neoteleostei</taxon>
        <taxon>Acanthomorphata</taxon>
        <taxon>Eupercaria</taxon>
        <taxon>Perciformes</taxon>
        <taxon>Notothenioidei</taxon>
        <taxon>Nototheniidae</taxon>
        <taxon>Dissostichus</taxon>
    </lineage>
</organism>
<gene>
    <name evidence="1" type="ORF">F7725_004116</name>
</gene>
<dbReference type="PANTHER" id="PTHR15046">
    <property type="entry name" value="GLYCO_TRANS_2-LIKE DOMAIN-CONTAINING PROTEIN"/>
    <property type="match status" value="1"/>
</dbReference>
<sequence>MTSTLIPGLALHAEQRSNYTVSLKVSKGVLSTGIPAEGAQVQGNGESRLMMESSSLETLNELLANVSYTSTVYHIHTGDLASFQFEDHEAVFPVTIKQPQPPVLYDMGTDINSQVTITTKTFLRYPELKVLLKSIRQFYKDIEVIIADDSFKPEKITGDHTKHFIMPPGKGWFAGRNLAVSQVTTKYFLWLGGKVGGHQFYSSLIYEEGDEMEGGCMYRKSRGKFHSLPCYPQCSLVSGVVNFFLARTDAVQRVRFDPKLKRVAHSEFFMDGLGSLMVATCGHVSIGHQKARANNRYGRFRYPGDSDQHSRSQLNFFKNHLKCLPIPVQDFGAVEQTGGLGLAPRHPPETVNVAGQVHSGCFLLDWRLRLFDGNGKHSFMVLKLEGC</sequence>
<dbReference type="CDD" id="cd00761">
    <property type="entry name" value="Glyco_tranf_GTA_type"/>
    <property type="match status" value="1"/>
</dbReference>
<protein>
    <recommendedName>
        <fullName evidence="3">Glycosyltransferase 2-like domain-containing protein</fullName>
    </recommendedName>
</protein>
<dbReference type="EMBL" id="JAAKFY010000014">
    <property type="protein sequence ID" value="KAF3847038.1"/>
    <property type="molecule type" value="Genomic_DNA"/>
</dbReference>
<dbReference type="PANTHER" id="PTHR15046:SF2">
    <property type="entry name" value="BETA-1,4 N-ACETYLGALACTOSAMINYLTRANSFERASE 2"/>
    <property type="match status" value="1"/>
</dbReference>
<dbReference type="SUPFAM" id="SSF53448">
    <property type="entry name" value="Nucleotide-diphospho-sugar transferases"/>
    <property type="match status" value="1"/>
</dbReference>
<dbReference type="AlphaFoldDB" id="A0A7J5YFG4"/>
<dbReference type="InterPro" id="IPR029044">
    <property type="entry name" value="Nucleotide-diphossugar_trans"/>
</dbReference>
<name>A0A7J5YFG4_DISMA</name>
<evidence type="ECO:0000313" key="1">
    <source>
        <dbReference type="EMBL" id="KAF3847038.1"/>
    </source>
</evidence>
<dbReference type="GO" id="GO:0019276">
    <property type="term" value="P:UDP-N-acetylgalactosamine metabolic process"/>
    <property type="evidence" value="ECO:0007669"/>
    <property type="project" value="TreeGrafter"/>
</dbReference>
<dbReference type="OrthoDB" id="2139606at2759"/>